<dbReference type="RefSeq" id="WP_371388243.1">
    <property type="nucleotide sequence ID" value="NZ_JBGLYH010000093.1"/>
</dbReference>
<proteinExistence type="predicted"/>
<comment type="caution">
    <text evidence="2">The sequence shown here is derived from an EMBL/GenBank/DDBJ whole genome shotgun (WGS) entry which is preliminary data.</text>
</comment>
<evidence type="ECO:0000259" key="1">
    <source>
        <dbReference type="Pfam" id="PF00497"/>
    </source>
</evidence>
<gene>
    <name evidence="2" type="ORF">AB6M95_18590</name>
</gene>
<accession>A0ABV4K909</accession>
<dbReference type="Proteomes" id="UP001568698">
    <property type="component" value="Unassembled WGS sequence"/>
</dbReference>
<dbReference type="PANTHER" id="PTHR38834">
    <property type="entry name" value="PERIPLASMIC SUBSTRATE BINDING PROTEIN FAMILY 3"/>
    <property type="match status" value="1"/>
</dbReference>
<sequence>MSLFVGLFMASTGFTQASNDSAAGITYLAEVYRPFIYEQEGEPAGLAVTLLKLIWQEMDVPEQPIEIMPWPRIYDSGQWDRQVAIFSVYRTRERENHFKWVGPIARGRQALFCLRSRNLKLRSIEDMTGLKIASLRDTASTSKVLQTGIVPTCATHARHAVELLRSGRVDAIALDEARFRHTIAAMGLSARDFETALILSEDSLYYAFSPDVDDALIARFQRALDTVTARQAYRTLLNSYNN</sequence>
<dbReference type="InterPro" id="IPR001638">
    <property type="entry name" value="Solute-binding_3/MltF_N"/>
</dbReference>
<protein>
    <submittedName>
        <fullName evidence="2">Substrate-binding periplasmic protein</fullName>
    </submittedName>
</protein>
<dbReference type="Gene3D" id="3.40.190.10">
    <property type="entry name" value="Periplasmic binding protein-like II"/>
    <property type="match status" value="2"/>
</dbReference>
<name>A0ABV4K909_9BACT</name>
<dbReference type="EMBL" id="JBGLYH010000093">
    <property type="protein sequence ID" value="MEZ7198761.1"/>
    <property type="molecule type" value="Genomic_DNA"/>
</dbReference>
<dbReference type="Pfam" id="PF00497">
    <property type="entry name" value="SBP_bac_3"/>
    <property type="match status" value="1"/>
</dbReference>
<dbReference type="PANTHER" id="PTHR38834:SF3">
    <property type="entry name" value="SOLUTE-BINDING PROTEIN FAMILY 3_N-TERMINAL DOMAIN-CONTAINING PROTEIN"/>
    <property type="match status" value="1"/>
</dbReference>
<keyword evidence="3" id="KW-1185">Reference proteome</keyword>
<dbReference type="SUPFAM" id="SSF53850">
    <property type="entry name" value="Periplasmic binding protein-like II"/>
    <property type="match status" value="1"/>
</dbReference>
<evidence type="ECO:0000313" key="2">
    <source>
        <dbReference type="EMBL" id="MEZ7198761.1"/>
    </source>
</evidence>
<feature type="domain" description="Solute-binding protein family 3/N-terminal" evidence="1">
    <location>
        <begin position="31"/>
        <end position="240"/>
    </location>
</feature>
<organism evidence="2 3">
    <name type="scientific">Pseudodesulfovibrio karagichevae</name>
    <dbReference type="NCBI Taxonomy" id="3239305"/>
    <lineage>
        <taxon>Bacteria</taxon>
        <taxon>Pseudomonadati</taxon>
        <taxon>Thermodesulfobacteriota</taxon>
        <taxon>Desulfovibrionia</taxon>
        <taxon>Desulfovibrionales</taxon>
        <taxon>Desulfovibrionaceae</taxon>
    </lineage>
</organism>
<evidence type="ECO:0000313" key="3">
    <source>
        <dbReference type="Proteomes" id="UP001568698"/>
    </source>
</evidence>
<reference evidence="2 3" key="1">
    <citation type="submission" date="2024-08" db="EMBL/GenBank/DDBJ databases">
        <title>Sulfate-reducing bacteria isolated from formation water of the oil field in Kazakhstan and description of Pseudodesulfovibrio sp.</title>
        <authorList>
            <person name="Bidzhieva S.K."/>
            <person name="Tourova T.P."/>
            <person name="Grouzdev D.S."/>
            <person name="Beletsky A.V."/>
            <person name="Sokolova D.S."/>
            <person name="Samigullina S.R."/>
            <person name="Poltaraus A.B."/>
            <person name="Avtukh A.N."/>
            <person name="Tereshina V.M."/>
            <person name="Zhaparov N.S."/>
            <person name="Mardanov A.V."/>
            <person name="Nazina T.N."/>
        </authorList>
    </citation>
    <scope>NUCLEOTIDE SEQUENCE [LARGE SCALE GENOMIC DNA]</scope>
    <source>
        <strain evidence="2 3">9FUS</strain>
    </source>
</reference>